<proteinExistence type="predicted"/>
<evidence type="ECO:0000313" key="1">
    <source>
        <dbReference type="EMBL" id="BCK57968.1"/>
    </source>
</evidence>
<dbReference type="AlphaFoldDB" id="A0A7G1KRR8"/>
<evidence type="ECO:0008006" key="3">
    <source>
        <dbReference type="Google" id="ProtNLM"/>
    </source>
</evidence>
<dbReference type="InterPro" id="IPR023393">
    <property type="entry name" value="START-like_dom_sf"/>
</dbReference>
<gene>
    <name evidence="1" type="ORF">NWFMUON74_57400</name>
</gene>
<accession>A0A7G1KRR8</accession>
<dbReference type="KEGG" id="nwl:NWFMUON74_57400"/>
<name>A0A7G1KRR8_9NOCA</name>
<dbReference type="Gene3D" id="3.30.530.20">
    <property type="match status" value="1"/>
</dbReference>
<dbReference type="Proteomes" id="UP000516173">
    <property type="component" value="Chromosome"/>
</dbReference>
<protein>
    <recommendedName>
        <fullName evidence="3">Cyclase</fullName>
    </recommendedName>
</protein>
<dbReference type="RefSeq" id="WP_187684791.1">
    <property type="nucleotide sequence ID" value="NZ_AP023396.1"/>
</dbReference>
<dbReference type="EMBL" id="AP023396">
    <property type="protein sequence ID" value="BCK57968.1"/>
    <property type="molecule type" value="Genomic_DNA"/>
</dbReference>
<keyword evidence="2" id="KW-1185">Reference proteome</keyword>
<evidence type="ECO:0000313" key="2">
    <source>
        <dbReference type="Proteomes" id="UP000516173"/>
    </source>
</evidence>
<dbReference type="SUPFAM" id="SSF55961">
    <property type="entry name" value="Bet v1-like"/>
    <property type="match status" value="1"/>
</dbReference>
<organism evidence="1 2">
    <name type="scientific">Nocardia wallacei</name>
    <dbReference type="NCBI Taxonomy" id="480035"/>
    <lineage>
        <taxon>Bacteria</taxon>
        <taxon>Bacillati</taxon>
        <taxon>Actinomycetota</taxon>
        <taxon>Actinomycetes</taxon>
        <taxon>Mycobacteriales</taxon>
        <taxon>Nocardiaceae</taxon>
        <taxon>Nocardia</taxon>
    </lineage>
</organism>
<sequence>MSYLEKIEQRLVALAGTVTGAVSRGGPAQTLTIGAPAAEVERFWREPDKLSAVFDGVADVHETGPGRYRWTFPHTPDQAAWDTELLAEGGGLRFVGIEDDDSGRRGPQIRLTFRDAPHDLGTEVTLYARTPLPDILTGPAVFAVLYRARALLQTGEIPTLAHNPSARAAH</sequence>
<reference evidence="1 2" key="1">
    <citation type="submission" date="2020-08" db="EMBL/GenBank/DDBJ databases">
        <title>Genome Sequencing of Nocardia wallacei strain FMUON74 and assembly.</title>
        <authorList>
            <person name="Toyokawa M."/>
            <person name="Uesaka K."/>
        </authorList>
    </citation>
    <scope>NUCLEOTIDE SEQUENCE [LARGE SCALE GENOMIC DNA]</scope>
    <source>
        <strain evidence="1 2">FMUON74</strain>
    </source>
</reference>
<dbReference type="GeneID" id="80350167"/>